<keyword evidence="2" id="KW-0328">Glycosyltransferase</keyword>
<keyword evidence="5" id="KW-0812">Transmembrane</keyword>
<keyword evidence="7" id="KW-1185">Reference proteome</keyword>
<evidence type="ECO:0000256" key="3">
    <source>
        <dbReference type="ARBA" id="ARBA00022679"/>
    </source>
</evidence>
<feature type="region of interest" description="Disordered" evidence="4">
    <location>
        <begin position="360"/>
        <end position="399"/>
    </location>
</feature>
<dbReference type="CAZy" id="GT15">
    <property type="family name" value="Glycosyltransferase Family 15"/>
</dbReference>
<evidence type="ECO:0000313" key="7">
    <source>
        <dbReference type="Proteomes" id="UP000002668"/>
    </source>
</evidence>
<dbReference type="Gene3D" id="3.90.550.10">
    <property type="entry name" value="Spore Coat Polysaccharide Biosynthesis Protein SpsA, Chain A"/>
    <property type="match status" value="1"/>
</dbReference>
<dbReference type="GO" id="GO:0016020">
    <property type="term" value="C:membrane"/>
    <property type="evidence" value="ECO:0007669"/>
    <property type="project" value="InterPro"/>
</dbReference>
<dbReference type="GO" id="GO:0005794">
    <property type="term" value="C:Golgi apparatus"/>
    <property type="evidence" value="ECO:0007669"/>
    <property type="project" value="TreeGrafter"/>
</dbReference>
<comment type="similarity">
    <text evidence="1">Belongs to the glycosyltransferase 15 family.</text>
</comment>
<name>E5A5C6_LEPMJ</name>
<dbReference type="PANTHER" id="PTHR31121">
    <property type="entry name" value="ALPHA-1,2 MANNOSYLTRANSFERASE KTR1"/>
    <property type="match status" value="1"/>
</dbReference>
<dbReference type="GO" id="GO:0000026">
    <property type="term" value="F:alpha-1,2-mannosyltransferase activity"/>
    <property type="evidence" value="ECO:0007669"/>
    <property type="project" value="TreeGrafter"/>
</dbReference>
<keyword evidence="5" id="KW-1133">Transmembrane helix</keyword>
<organism evidence="7">
    <name type="scientific">Leptosphaeria maculans (strain JN3 / isolate v23.1.3 / race Av1-4-5-6-7-8)</name>
    <name type="common">Blackleg fungus</name>
    <name type="synonym">Phoma lingam</name>
    <dbReference type="NCBI Taxonomy" id="985895"/>
    <lineage>
        <taxon>Eukaryota</taxon>
        <taxon>Fungi</taxon>
        <taxon>Dikarya</taxon>
        <taxon>Ascomycota</taxon>
        <taxon>Pezizomycotina</taxon>
        <taxon>Dothideomycetes</taxon>
        <taxon>Pleosporomycetidae</taxon>
        <taxon>Pleosporales</taxon>
        <taxon>Pleosporineae</taxon>
        <taxon>Leptosphaeriaceae</taxon>
        <taxon>Plenodomus</taxon>
        <taxon>Plenodomus lingam/Leptosphaeria maculans species complex</taxon>
    </lineage>
</organism>
<dbReference type="VEuPathDB" id="FungiDB:LEMA_P080630.1"/>
<sequence>MIRNKKTYGFTIAVKELRETVPNIFRYASAYKRMNNFTSKGLWEMFVEKPEEEDKAEPKMETKPNFFPQEMMNSDPGENGLPKIHPENMEGESYNMCHFWSNFEIANLNWFRSQEYNDFFELMDRSGGFWNERWGDAPIHSLAAGILLSPSDLHYFRDFGYRHTTIQHCPANAPARQLPREPYLEKTTVDEKERLEEDRYWATPDAVKENGVGCRCKCDTDIVDVEGKEGSCLADWVEVAGALPVPCLSLSVAQPLVNSHFGDAAMSKVGAVCCFSVAPACIIIIIIIILLLLHQRNPGCSPDPPQDFKFPPMRVNQSLARLDLDTLIMRSSARPADEAGSSLDGSTYDVLGDSLLETSDDEAHTESIASTDGPTPDNASEFSDDDFNYPMGDKDLQDSFHSSQAENADNHMDVLSIGSGQDSTLTERAAGLDRSGSMWIRLDEQPMQEDGVTQGSEVFISKPDANGELHKVLEVYGCAQIRMLVKAALAPQYASTPDTYRILYIGKPDKWIEDLITEHIGKALTASPHPSKSVMVRGQIEPYSPIMHRLRCVELHTFAAHEKPSHVLAILEDGQELKLGRGLRSAPDNRPDLVIFCHAASMGNTDARDYAAAGNVFQREGIACINLTTARPYGAGATSFDPRMLRVHVEGSNDGDTEYELKEVLPLDYYTFVHLEPSQLNRHLALMSPNLLSTPHARGESRLLFPRQEKNSITFDFLASIWPILKPWLKAILLCTLLPAVFLGIAYGPMFYQMSSNWTAEVDSSSQAFPLSSTIVQTIPTSSSLPVASVSTAKPLSTGPSAIPSPAKSAKKPSAKQKKPSKDHSFHILGMGDHQFILAPKGSFKASKNKPQIQINVSRENQPIAIRYNRTINGDYIVDLESEYPKSNFTVKIATYSKPLLRQSFEITLGHNKSRLQQVLGTAMNNLQGLSSSAVQQMQAQLARLEAANTPKEQVAAYIQDARQAVQAQVSTGTERLKQAQGAAWTGLRQATAPVRTSPTVLKARKNALRLRCKLETATGLRVKGSKDAESWACAKVRDMA</sequence>
<feature type="region of interest" description="Disordered" evidence="4">
    <location>
        <begin position="794"/>
        <end position="824"/>
    </location>
</feature>
<dbReference type="PANTHER" id="PTHR31121:SF2">
    <property type="entry name" value="MANNOSYLTRANSFERASE KTR5-RELATED"/>
    <property type="match status" value="1"/>
</dbReference>
<dbReference type="Pfam" id="PF01793">
    <property type="entry name" value="Glyco_transf_15"/>
    <property type="match status" value="1"/>
</dbReference>
<keyword evidence="5" id="KW-0472">Membrane</keyword>
<dbReference type="InterPro" id="IPR029044">
    <property type="entry name" value="Nucleotide-diphossugar_trans"/>
</dbReference>
<feature type="compositionally biased region" description="Basic residues" evidence="4">
    <location>
        <begin position="809"/>
        <end position="819"/>
    </location>
</feature>
<evidence type="ECO:0000256" key="5">
    <source>
        <dbReference type="SAM" id="Phobius"/>
    </source>
</evidence>
<evidence type="ECO:0000256" key="1">
    <source>
        <dbReference type="ARBA" id="ARBA00007677"/>
    </source>
</evidence>
<dbReference type="eggNOG" id="KOG4472">
    <property type="taxonomic scope" value="Eukaryota"/>
</dbReference>
<dbReference type="OrthoDB" id="439943at2759"/>
<keyword evidence="3" id="KW-0808">Transferase</keyword>
<proteinExistence type="inferred from homology"/>
<evidence type="ECO:0000256" key="2">
    <source>
        <dbReference type="ARBA" id="ARBA00022676"/>
    </source>
</evidence>
<dbReference type="InterPro" id="IPR002685">
    <property type="entry name" value="Glyco_trans_15"/>
</dbReference>
<dbReference type="InParanoid" id="E5A5C6"/>
<dbReference type="AlphaFoldDB" id="E5A5C6"/>
<evidence type="ECO:0000256" key="4">
    <source>
        <dbReference type="SAM" id="MobiDB-lite"/>
    </source>
</evidence>
<feature type="compositionally biased region" description="Polar residues" evidence="4">
    <location>
        <begin position="367"/>
        <end position="381"/>
    </location>
</feature>
<dbReference type="HOGENOM" id="CLU_010948_0_0_1"/>
<feature type="transmembrane region" description="Helical" evidence="5">
    <location>
        <begin position="269"/>
        <end position="293"/>
    </location>
</feature>
<protein>
    <submittedName>
        <fullName evidence="6">Uncharacterized protein</fullName>
    </submittedName>
</protein>
<dbReference type="GO" id="GO:0006487">
    <property type="term" value="P:protein N-linked glycosylation"/>
    <property type="evidence" value="ECO:0007669"/>
    <property type="project" value="TreeGrafter"/>
</dbReference>
<accession>E5A5C6</accession>
<evidence type="ECO:0000313" key="6">
    <source>
        <dbReference type="EMBL" id="CBX98824.1"/>
    </source>
</evidence>
<dbReference type="OMA" id="MCLESRH"/>
<dbReference type="EMBL" id="FP929134">
    <property type="protein sequence ID" value="CBX98824.1"/>
    <property type="molecule type" value="Genomic_DNA"/>
</dbReference>
<dbReference type="GO" id="GO:0000032">
    <property type="term" value="P:cell wall mannoprotein biosynthetic process"/>
    <property type="evidence" value="ECO:0007669"/>
    <property type="project" value="TreeGrafter"/>
</dbReference>
<dbReference type="SUPFAM" id="SSF53448">
    <property type="entry name" value="Nucleotide-diphospho-sugar transferases"/>
    <property type="match status" value="1"/>
</dbReference>
<dbReference type="Proteomes" id="UP000002668">
    <property type="component" value="Genome"/>
</dbReference>
<gene>
    <name evidence="6" type="ORF">LEMA_P080630.1</name>
</gene>
<reference evidence="7" key="1">
    <citation type="journal article" date="2011" name="Nat. Commun.">
        <title>Effector diversification within compartments of the Leptosphaeria maculans genome affected by Repeat-Induced Point mutations.</title>
        <authorList>
            <person name="Rouxel T."/>
            <person name="Grandaubert J."/>
            <person name="Hane J.K."/>
            <person name="Hoede C."/>
            <person name="van de Wouw A.P."/>
            <person name="Couloux A."/>
            <person name="Dominguez V."/>
            <person name="Anthouard V."/>
            <person name="Bally P."/>
            <person name="Bourras S."/>
            <person name="Cozijnsen A.J."/>
            <person name="Ciuffetti L.M."/>
            <person name="Degrave A."/>
            <person name="Dilmaghani A."/>
            <person name="Duret L."/>
            <person name="Fudal I."/>
            <person name="Goodwin S.B."/>
            <person name="Gout L."/>
            <person name="Glaser N."/>
            <person name="Linglin J."/>
            <person name="Kema G.H.J."/>
            <person name="Lapalu N."/>
            <person name="Lawrence C.B."/>
            <person name="May K."/>
            <person name="Meyer M."/>
            <person name="Ollivier B."/>
            <person name="Poulain J."/>
            <person name="Schoch C.L."/>
            <person name="Simon A."/>
            <person name="Spatafora J.W."/>
            <person name="Stachowiak A."/>
            <person name="Turgeon B.G."/>
            <person name="Tyler B.M."/>
            <person name="Vincent D."/>
            <person name="Weissenbach J."/>
            <person name="Amselem J."/>
            <person name="Quesneville H."/>
            <person name="Oliver R.P."/>
            <person name="Wincker P."/>
            <person name="Balesdent M.-H."/>
            <person name="Howlett B.J."/>
        </authorList>
    </citation>
    <scope>NUCLEOTIDE SEQUENCE [LARGE SCALE GENOMIC DNA]</scope>
    <source>
        <strain evidence="7">JN3 / isolate v23.1.3 / race Av1-4-5-6-7-8</strain>
    </source>
</reference>